<dbReference type="GO" id="GO:0003677">
    <property type="term" value="F:DNA binding"/>
    <property type="evidence" value="ECO:0007669"/>
    <property type="project" value="UniProtKB-KW"/>
</dbReference>
<keyword evidence="4 8" id="KW-0238">DNA-binding</keyword>
<evidence type="ECO:0000256" key="6">
    <source>
        <dbReference type="ARBA" id="ARBA00023242"/>
    </source>
</evidence>
<keyword evidence="6" id="KW-0539">Nucleus</keyword>
<sequence length="345" mass="39927">MLNKRKREDEFRLDDDSCFVTIMTPYNIRRNTLSVPMKFARSNGLTTKRMRTQIVLVDEAKRTCPATLYIRTHRICLRGWRKLRIKNNLKVGDACMFKLIEDGEVPVFNFYNDEGRSWKTQLRKSGEKYLCFNRGFRAFWDVNGLKVGEEYKFVLVENEKGKPPVMNVSYLGKKNTNNHVQVTKESKPTIKIKKTTGSNLGKKNTNNHVQVKKESKPTIKIQKTTGSSLGNRPYFILTMRLSIRECGLYLPANFWISNGLKVGEMILRDDRGRSWKVQLNKHGKKRLYIGRGFRDFWVANGLMEGNAYKFELAENEKDKPPVVNFSLAVDSTPSEIEDRHPSSAK</sequence>
<dbReference type="InterPro" id="IPR003340">
    <property type="entry name" value="B3_DNA-bd"/>
</dbReference>
<feature type="domain" description="TF-B3" evidence="7">
    <location>
        <begin position="233"/>
        <end position="328"/>
    </location>
</feature>
<gene>
    <name evidence="8" type="ORF">HannXRQ_Chr01g0030501</name>
</gene>
<organism evidence="8 9">
    <name type="scientific">Helianthus annuus</name>
    <name type="common">Common sunflower</name>
    <dbReference type="NCBI Taxonomy" id="4232"/>
    <lineage>
        <taxon>Eukaryota</taxon>
        <taxon>Viridiplantae</taxon>
        <taxon>Streptophyta</taxon>
        <taxon>Embryophyta</taxon>
        <taxon>Tracheophyta</taxon>
        <taxon>Spermatophyta</taxon>
        <taxon>Magnoliopsida</taxon>
        <taxon>eudicotyledons</taxon>
        <taxon>Gunneridae</taxon>
        <taxon>Pentapetalae</taxon>
        <taxon>asterids</taxon>
        <taxon>campanulids</taxon>
        <taxon>Asterales</taxon>
        <taxon>Asteraceae</taxon>
        <taxon>Asteroideae</taxon>
        <taxon>Heliantheae alliance</taxon>
        <taxon>Heliantheae</taxon>
        <taxon>Helianthus</taxon>
    </lineage>
</organism>
<dbReference type="InterPro" id="IPR039218">
    <property type="entry name" value="REM_fam"/>
</dbReference>
<feature type="domain" description="TF-B3" evidence="7">
    <location>
        <begin position="18"/>
        <end position="113"/>
    </location>
</feature>
<dbReference type="FunCoup" id="A0A251VTU6">
    <property type="interactions" value="685"/>
</dbReference>
<dbReference type="Pfam" id="PF02362">
    <property type="entry name" value="B3"/>
    <property type="match status" value="2"/>
</dbReference>
<keyword evidence="5" id="KW-0804">Transcription</keyword>
<evidence type="ECO:0000259" key="7">
    <source>
        <dbReference type="PROSITE" id="PS50863"/>
    </source>
</evidence>
<dbReference type="Proteomes" id="UP000215914">
    <property type="component" value="Chromosome 1"/>
</dbReference>
<keyword evidence="9" id="KW-1185">Reference proteome</keyword>
<dbReference type="SMART" id="SM01019">
    <property type="entry name" value="B3"/>
    <property type="match status" value="2"/>
</dbReference>
<dbReference type="Gene3D" id="2.40.330.10">
    <property type="entry name" value="DNA-binding pseudobarrel domain"/>
    <property type="match status" value="3"/>
</dbReference>
<comment type="subcellular location">
    <subcellularLocation>
        <location evidence="1">Nucleus</location>
    </subcellularLocation>
</comment>
<dbReference type="SUPFAM" id="SSF101936">
    <property type="entry name" value="DNA-binding pseudobarrel domain"/>
    <property type="match status" value="3"/>
</dbReference>
<evidence type="ECO:0000256" key="1">
    <source>
        <dbReference type="ARBA" id="ARBA00004123"/>
    </source>
</evidence>
<evidence type="ECO:0000256" key="2">
    <source>
        <dbReference type="ARBA" id="ARBA00022737"/>
    </source>
</evidence>
<evidence type="ECO:0000313" key="8">
    <source>
        <dbReference type="EMBL" id="OTG38512.1"/>
    </source>
</evidence>
<dbReference type="AlphaFoldDB" id="A0A251VTU6"/>
<keyword evidence="2" id="KW-0677">Repeat</keyword>
<evidence type="ECO:0000256" key="4">
    <source>
        <dbReference type="ARBA" id="ARBA00023125"/>
    </source>
</evidence>
<dbReference type="InterPro" id="IPR015300">
    <property type="entry name" value="DNA-bd_pseudobarrel_sf"/>
</dbReference>
<reference evidence="9" key="1">
    <citation type="journal article" date="2017" name="Nature">
        <title>The sunflower genome provides insights into oil metabolism, flowering and Asterid evolution.</title>
        <authorList>
            <person name="Badouin H."/>
            <person name="Gouzy J."/>
            <person name="Grassa C.J."/>
            <person name="Murat F."/>
            <person name="Staton S.E."/>
            <person name="Cottret L."/>
            <person name="Lelandais-Briere C."/>
            <person name="Owens G.L."/>
            <person name="Carrere S."/>
            <person name="Mayjonade B."/>
            <person name="Legrand L."/>
            <person name="Gill N."/>
            <person name="Kane N.C."/>
            <person name="Bowers J.E."/>
            <person name="Hubner S."/>
            <person name="Bellec A."/>
            <person name="Berard A."/>
            <person name="Berges H."/>
            <person name="Blanchet N."/>
            <person name="Boniface M.C."/>
            <person name="Brunel D."/>
            <person name="Catrice O."/>
            <person name="Chaidir N."/>
            <person name="Claudel C."/>
            <person name="Donnadieu C."/>
            <person name="Faraut T."/>
            <person name="Fievet G."/>
            <person name="Helmstetter N."/>
            <person name="King M."/>
            <person name="Knapp S.J."/>
            <person name="Lai Z."/>
            <person name="Le Paslier M.C."/>
            <person name="Lippi Y."/>
            <person name="Lorenzon L."/>
            <person name="Mandel J.R."/>
            <person name="Marage G."/>
            <person name="Marchand G."/>
            <person name="Marquand E."/>
            <person name="Bret-Mestries E."/>
            <person name="Morien E."/>
            <person name="Nambeesan S."/>
            <person name="Nguyen T."/>
            <person name="Pegot-Espagnet P."/>
            <person name="Pouilly N."/>
            <person name="Raftis F."/>
            <person name="Sallet E."/>
            <person name="Schiex T."/>
            <person name="Thomas J."/>
            <person name="Vandecasteele C."/>
            <person name="Vares D."/>
            <person name="Vear F."/>
            <person name="Vautrin S."/>
            <person name="Crespi M."/>
            <person name="Mangin B."/>
            <person name="Burke J.M."/>
            <person name="Salse J."/>
            <person name="Munos S."/>
            <person name="Vincourt P."/>
            <person name="Rieseberg L.H."/>
            <person name="Langlade N.B."/>
        </authorList>
    </citation>
    <scope>NUCLEOTIDE SEQUENCE [LARGE SCALE GENOMIC DNA]</scope>
    <source>
        <strain evidence="9">cv. SF193</strain>
    </source>
</reference>
<evidence type="ECO:0000313" key="9">
    <source>
        <dbReference type="Proteomes" id="UP000215914"/>
    </source>
</evidence>
<protein>
    <submittedName>
        <fullName evidence="8">Putative DNA-binding pseudobarrel domain-containing protein</fullName>
    </submittedName>
</protein>
<dbReference type="GO" id="GO:0005634">
    <property type="term" value="C:nucleus"/>
    <property type="evidence" value="ECO:0007669"/>
    <property type="project" value="UniProtKB-SubCell"/>
</dbReference>
<dbReference type="InParanoid" id="A0A251VTU6"/>
<dbReference type="PANTHER" id="PTHR31674">
    <property type="entry name" value="B3 DOMAIN-CONTAINING PROTEIN REM-LIKE 3-RELATED"/>
    <property type="match status" value="1"/>
</dbReference>
<dbReference type="EMBL" id="CM007890">
    <property type="protein sequence ID" value="OTG38512.1"/>
    <property type="molecule type" value="Genomic_DNA"/>
</dbReference>
<keyword evidence="3" id="KW-0805">Transcription regulation</keyword>
<dbReference type="PROSITE" id="PS50863">
    <property type="entry name" value="B3"/>
    <property type="match status" value="2"/>
</dbReference>
<dbReference type="CDD" id="cd10017">
    <property type="entry name" value="B3_DNA"/>
    <property type="match status" value="2"/>
</dbReference>
<evidence type="ECO:0000256" key="5">
    <source>
        <dbReference type="ARBA" id="ARBA00023163"/>
    </source>
</evidence>
<dbReference type="PANTHER" id="PTHR31674:SF62">
    <property type="entry name" value="B3 DOMAIN-CONTAINING PROTEIN REM14-RELATED"/>
    <property type="match status" value="1"/>
</dbReference>
<evidence type="ECO:0000256" key="3">
    <source>
        <dbReference type="ARBA" id="ARBA00023015"/>
    </source>
</evidence>
<proteinExistence type="predicted"/>
<accession>A0A251VTU6</accession>
<dbReference type="STRING" id="4232.A0A251VTU6"/>
<name>A0A251VTU6_HELAN</name>